<dbReference type="EMBL" id="KV001809">
    <property type="protein sequence ID" value="KZV38533.1"/>
    <property type="molecule type" value="Genomic_DNA"/>
</dbReference>
<dbReference type="OrthoDB" id="1751168at2759"/>
<accession>A0A2Z7BVA6</accession>
<protein>
    <submittedName>
        <fullName evidence="2">UDP-galactose transporter 2</fullName>
    </submittedName>
</protein>
<dbReference type="AlphaFoldDB" id="A0A2Z7BVA6"/>
<sequence length="401" mass="44930">MDDEGMIRMFKTLENSGLHGFLGVSGSVIEDALTQFFANATVISGEIVSTVAKRKLVITKEVFFETFHLPTEDIISFSELPTKSVANMKIIFSVTKVPFKNSSKKKGMKLSILLEKLVKADLGESVALHPLKVLNTKSVLTYLKKNQALVPTATDGSKPSRDKNSDTDKRPLEKLTISRTGGQATKRKIFLAPSDSESTISLSLPEIMKKLRTKRPRMMKPISTIQAESAAITADTKAATNSSPPSSHVKMIIEGAMAVKFVSPATTKDLLRVRKLFLSSSSRTQLRSIVCCIFKIFDQWHKFRTGFRQNKIRCMTLVEKMAKIEDSLFPWAEMEKVSEMLQRRELIWIKMVEQRMCKAVADHWKEFQKDKPSANRGLISIRVLEAELAQLNSLSSPSQIS</sequence>
<evidence type="ECO:0000256" key="1">
    <source>
        <dbReference type="SAM" id="MobiDB-lite"/>
    </source>
</evidence>
<keyword evidence="3" id="KW-1185">Reference proteome</keyword>
<evidence type="ECO:0000313" key="2">
    <source>
        <dbReference type="EMBL" id="KZV38533.1"/>
    </source>
</evidence>
<reference evidence="2 3" key="1">
    <citation type="journal article" date="2015" name="Proc. Natl. Acad. Sci. U.S.A.">
        <title>The resurrection genome of Boea hygrometrica: A blueprint for survival of dehydration.</title>
        <authorList>
            <person name="Xiao L."/>
            <person name="Yang G."/>
            <person name="Zhang L."/>
            <person name="Yang X."/>
            <person name="Zhao S."/>
            <person name="Ji Z."/>
            <person name="Zhou Q."/>
            <person name="Hu M."/>
            <person name="Wang Y."/>
            <person name="Chen M."/>
            <person name="Xu Y."/>
            <person name="Jin H."/>
            <person name="Xiao X."/>
            <person name="Hu G."/>
            <person name="Bao F."/>
            <person name="Hu Y."/>
            <person name="Wan P."/>
            <person name="Li L."/>
            <person name="Deng X."/>
            <person name="Kuang T."/>
            <person name="Xiang C."/>
            <person name="Zhu J.K."/>
            <person name="Oliver M.J."/>
            <person name="He Y."/>
        </authorList>
    </citation>
    <scope>NUCLEOTIDE SEQUENCE [LARGE SCALE GENOMIC DNA]</scope>
    <source>
        <strain evidence="3">cv. XS01</strain>
    </source>
</reference>
<evidence type="ECO:0000313" key="3">
    <source>
        <dbReference type="Proteomes" id="UP000250235"/>
    </source>
</evidence>
<feature type="region of interest" description="Disordered" evidence="1">
    <location>
        <begin position="151"/>
        <end position="174"/>
    </location>
</feature>
<dbReference type="Proteomes" id="UP000250235">
    <property type="component" value="Unassembled WGS sequence"/>
</dbReference>
<name>A0A2Z7BVA6_9LAMI</name>
<gene>
    <name evidence="2" type="ORF">F511_20401</name>
</gene>
<organism evidence="2 3">
    <name type="scientific">Dorcoceras hygrometricum</name>
    <dbReference type="NCBI Taxonomy" id="472368"/>
    <lineage>
        <taxon>Eukaryota</taxon>
        <taxon>Viridiplantae</taxon>
        <taxon>Streptophyta</taxon>
        <taxon>Embryophyta</taxon>
        <taxon>Tracheophyta</taxon>
        <taxon>Spermatophyta</taxon>
        <taxon>Magnoliopsida</taxon>
        <taxon>eudicotyledons</taxon>
        <taxon>Gunneridae</taxon>
        <taxon>Pentapetalae</taxon>
        <taxon>asterids</taxon>
        <taxon>lamiids</taxon>
        <taxon>Lamiales</taxon>
        <taxon>Gesneriaceae</taxon>
        <taxon>Didymocarpoideae</taxon>
        <taxon>Trichosporeae</taxon>
        <taxon>Loxocarpinae</taxon>
        <taxon>Dorcoceras</taxon>
    </lineage>
</organism>
<proteinExistence type="predicted"/>
<feature type="compositionally biased region" description="Basic and acidic residues" evidence="1">
    <location>
        <begin position="158"/>
        <end position="173"/>
    </location>
</feature>